<sequence>MSRLSRSLALVLLFAGLALGQIAARLSDHRAISLALSLLGLLCLAGMLLVFVVQGWREPQGRPDPLDRSDHADSDRAGRGRPLTDSKDPAGGR</sequence>
<accession>A0A1S1QSK6</accession>
<comment type="caution">
    <text evidence="3">The sequence shown here is derived from an EMBL/GenBank/DDBJ whole genome shotgun (WGS) entry which is preliminary data.</text>
</comment>
<feature type="transmembrane region" description="Helical" evidence="2">
    <location>
        <begin position="34"/>
        <end position="53"/>
    </location>
</feature>
<dbReference type="Proteomes" id="UP000179627">
    <property type="component" value="Unassembled WGS sequence"/>
</dbReference>
<evidence type="ECO:0000256" key="1">
    <source>
        <dbReference type="SAM" id="MobiDB-lite"/>
    </source>
</evidence>
<evidence type="ECO:0000313" key="4">
    <source>
        <dbReference type="Proteomes" id="UP000179627"/>
    </source>
</evidence>
<evidence type="ECO:0000256" key="2">
    <source>
        <dbReference type="SAM" id="Phobius"/>
    </source>
</evidence>
<feature type="region of interest" description="Disordered" evidence="1">
    <location>
        <begin position="58"/>
        <end position="93"/>
    </location>
</feature>
<keyword evidence="4" id="KW-1185">Reference proteome</keyword>
<protein>
    <submittedName>
        <fullName evidence="3">Uncharacterized protein</fullName>
    </submittedName>
</protein>
<name>A0A1S1QSK6_9ACTN</name>
<feature type="compositionally biased region" description="Basic and acidic residues" evidence="1">
    <location>
        <begin position="59"/>
        <end position="93"/>
    </location>
</feature>
<keyword evidence="2" id="KW-0472">Membrane</keyword>
<proteinExistence type="predicted"/>
<dbReference type="AlphaFoldDB" id="A0A1S1QSK6"/>
<keyword evidence="2" id="KW-1133">Transmembrane helix</keyword>
<reference evidence="4" key="1">
    <citation type="submission" date="2016-07" db="EMBL/GenBank/DDBJ databases">
        <title>Sequence Frankia sp. strain CcI1.17.</title>
        <authorList>
            <person name="Ghodhbane-Gtari F."/>
            <person name="Swanson E."/>
            <person name="Gueddou A."/>
            <person name="Morris K."/>
            <person name="Hezbri K."/>
            <person name="Ktari A."/>
            <person name="Nouioui I."/>
            <person name="Abebe-Akele F."/>
            <person name="Simpson S."/>
            <person name="Thomas K."/>
            <person name="Gtari M."/>
            <person name="Tisa L.S."/>
            <person name="Hurst S."/>
        </authorList>
    </citation>
    <scope>NUCLEOTIDE SEQUENCE [LARGE SCALE GENOMIC DNA]</scope>
    <source>
        <strain evidence="4">Cc1.17</strain>
    </source>
</reference>
<dbReference type="EMBL" id="MBLM01000115">
    <property type="protein sequence ID" value="OHV36697.1"/>
    <property type="molecule type" value="Genomic_DNA"/>
</dbReference>
<keyword evidence="2" id="KW-0812">Transmembrane</keyword>
<organism evidence="3 4">
    <name type="scientific">Parafrankia colletiae</name>
    <dbReference type="NCBI Taxonomy" id="573497"/>
    <lineage>
        <taxon>Bacteria</taxon>
        <taxon>Bacillati</taxon>
        <taxon>Actinomycetota</taxon>
        <taxon>Actinomycetes</taxon>
        <taxon>Frankiales</taxon>
        <taxon>Frankiaceae</taxon>
        <taxon>Parafrankia</taxon>
    </lineage>
</organism>
<evidence type="ECO:0000313" key="3">
    <source>
        <dbReference type="EMBL" id="OHV36697.1"/>
    </source>
</evidence>
<gene>
    <name evidence="3" type="ORF">CC117_17570</name>
</gene>